<dbReference type="InterPro" id="IPR028082">
    <property type="entry name" value="Peripla_BP_I"/>
</dbReference>
<dbReference type="Proteomes" id="UP000838672">
    <property type="component" value="Unassembled WGS sequence"/>
</dbReference>
<protein>
    <recommendedName>
        <fullName evidence="1">Autoinducer 2-binding periplasmic protein LuxP</fullName>
    </recommendedName>
</protein>
<dbReference type="PANTHER" id="PTHR30146:SF145">
    <property type="entry name" value="RIBOSE OPERON REPRESSOR"/>
    <property type="match status" value="1"/>
</dbReference>
<feature type="chain" id="PRO_5045783681" description="Autoinducer 2-binding periplasmic protein LuxP" evidence="2">
    <location>
        <begin position="20"/>
        <end position="379"/>
    </location>
</feature>
<dbReference type="Pfam" id="PF13407">
    <property type="entry name" value="Peripla_BP_4"/>
    <property type="match status" value="1"/>
</dbReference>
<evidence type="ECO:0000256" key="2">
    <source>
        <dbReference type="SAM" id="SignalP"/>
    </source>
</evidence>
<dbReference type="EMBL" id="CAKLDI010000002">
    <property type="protein sequence ID" value="CAH0535136.1"/>
    <property type="molecule type" value="Genomic_DNA"/>
</dbReference>
<feature type="signal peptide" evidence="2">
    <location>
        <begin position="1"/>
        <end position="19"/>
    </location>
</feature>
<name>A0ABM8ZWZ0_9VIBR</name>
<accession>A0ABM8ZWZ0</accession>
<evidence type="ECO:0000313" key="5">
    <source>
        <dbReference type="Proteomes" id="UP000838672"/>
    </source>
</evidence>
<proteinExistence type="predicted"/>
<dbReference type="RefSeq" id="WP_237467996.1">
    <property type="nucleotide sequence ID" value="NZ_CAKLDI010000002.1"/>
</dbReference>
<feature type="domain" description="Periplasmic binding protein" evidence="3">
    <location>
        <begin position="67"/>
        <end position="324"/>
    </location>
</feature>
<comment type="caution">
    <text evidence="4">The sequence shown here is derived from an EMBL/GenBank/DDBJ whole genome shotgun (WGS) entry which is preliminary data.</text>
</comment>
<evidence type="ECO:0000313" key="4">
    <source>
        <dbReference type="EMBL" id="CAH0535136.1"/>
    </source>
</evidence>
<dbReference type="CDD" id="cd06303">
    <property type="entry name" value="PBP1_LuxPQ_Quorum_Sensing"/>
    <property type="match status" value="1"/>
</dbReference>
<keyword evidence="2" id="KW-0732">Signal</keyword>
<evidence type="ECO:0000256" key="1">
    <source>
        <dbReference type="ARBA" id="ARBA00022181"/>
    </source>
</evidence>
<dbReference type="InterPro" id="IPR025997">
    <property type="entry name" value="SBP_2_dom"/>
</dbReference>
<dbReference type="SUPFAM" id="SSF53822">
    <property type="entry name" value="Periplasmic binding protein-like I"/>
    <property type="match status" value="1"/>
</dbReference>
<sequence length="379" mass="42199">MKAIGLALLVCCLSFQISAKESLKDYWELSEYLALHPEQVPLTETFAVTVQNDPVPLTQLPKKPISIAVIYPAEQISDYWRRNITAFEARLQALNIPYTLTPYYTKPATESREQTQYLLDALQSSPDYLIFTLDSLKHRKFIERVIGKGKPKLMLQNITTPVKAWQARQPFMYVGFDHATGSRMLANFFQSTEPTPLKYGVLYFTPGYISSARGDTFIDAMGNDELYQMQTAYYTKANRQSAYTAALSALKAYPKLDLLYACSTDIALGAIDALKELGLTHQVKVNGWGGGSAELDAIKAGEMDVTVMRMNDDTGVAMAEAIKADLSAQPTPLVYSGQFAIVTSQTPESQIERLKQRAFRYSDHPQLLATQSAAQVTNP</sequence>
<dbReference type="Gene3D" id="3.40.50.2300">
    <property type="match status" value="2"/>
</dbReference>
<evidence type="ECO:0000259" key="3">
    <source>
        <dbReference type="Pfam" id="PF13407"/>
    </source>
</evidence>
<keyword evidence="5" id="KW-1185">Reference proteome</keyword>
<dbReference type="PANTHER" id="PTHR30146">
    <property type="entry name" value="LACI-RELATED TRANSCRIPTIONAL REPRESSOR"/>
    <property type="match status" value="1"/>
</dbReference>
<gene>
    <name evidence="4" type="primary">luxP</name>
    <name evidence="4" type="ORF">VST7929_02797</name>
</gene>
<reference evidence="4" key="1">
    <citation type="submission" date="2021-11" db="EMBL/GenBank/DDBJ databases">
        <authorList>
            <person name="Rodrigo-Torres L."/>
            <person name="Arahal R. D."/>
            <person name="Lucena T."/>
        </authorList>
    </citation>
    <scope>NUCLEOTIDE SEQUENCE</scope>
    <source>
        <strain evidence="4">CECT 7929</strain>
    </source>
</reference>
<organism evidence="4 5">
    <name type="scientific">Vibrio stylophorae</name>
    <dbReference type="NCBI Taxonomy" id="659351"/>
    <lineage>
        <taxon>Bacteria</taxon>
        <taxon>Pseudomonadati</taxon>
        <taxon>Pseudomonadota</taxon>
        <taxon>Gammaproteobacteria</taxon>
        <taxon>Vibrionales</taxon>
        <taxon>Vibrionaceae</taxon>
        <taxon>Vibrio</taxon>
    </lineage>
</organism>